<dbReference type="InterPro" id="IPR028098">
    <property type="entry name" value="Glyco_trans_4-like_N"/>
</dbReference>
<dbReference type="RefSeq" id="WP_003507111.1">
    <property type="nucleotide sequence ID" value="NZ_LT009731.1"/>
</dbReference>
<dbReference type="AlphaFoldDB" id="A0A1S7RSG4"/>
<dbReference type="Gene3D" id="3.40.50.2000">
    <property type="entry name" value="Glycogen Phosphorylase B"/>
    <property type="match status" value="2"/>
</dbReference>
<accession>A0A1S7RSG4</accession>
<dbReference type="GO" id="GO:0016757">
    <property type="term" value="F:glycosyltransferase activity"/>
    <property type="evidence" value="ECO:0007669"/>
    <property type="project" value="UniProtKB-KW"/>
</dbReference>
<protein>
    <submittedName>
        <fullName evidence="5">Glycosyltransferase</fullName>
    </submittedName>
</protein>
<feature type="domain" description="Glycosyl transferase family 1" evidence="3">
    <location>
        <begin position="198"/>
        <end position="359"/>
    </location>
</feature>
<dbReference type="Pfam" id="PF00534">
    <property type="entry name" value="Glycos_transf_1"/>
    <property type="match status" value="1"/>
</dbReference>
<keyword evidence="1" id="KW-0328">Glycosyltransferase</keyword>
<dbReference type="CDD" id="cd03801">
    <property type="entry name" value="GT4_PimA-like"/>
    <property type="match status" value="1"/>
</dbReference>
<dbReference type="Proteomes" id="UP000191897">
    <property type="component" value="Unassembled WGS sequence"/>
</dbReference>
<dbReference type="PANTHER" id="PTHR12526:SF510">
    <property type="entry name" value="D-INOSITOL 3-PHOSPHATE GLYCOSYLTRANSFERASE"/>
    <property type="match status" value="1"/>
</dbReference>
<dbReference type="EMBL" id="FBWC01000027">
    <property type="protein sequence ID" value="CUX56798.1"/>
    <property type="molecule type" value="Genomic_DNA"/>
</dbReference>
<evidence type="ECO:0000256" key="2">
    <source>
        <dbReference type="ARBA" id="ARBA00022679"/>
    </source>
</evidence>
<evidence type="ECO:0000256" key="1">
    <source>
        <dbReference type="ARBA" id="ARBA00022676"/>
    </source>
</evidence>
<dbReference type="Pfam" id="PF13439">
    <property type="entry name" value="Glyco_transf_4"/>
    <property type="match status" value="1"/>
</dbReference>
<dbReference type="SUPFAM" id="SSF53756">
    <property type="entry name" value="UDP-Glycosyltransferase/glycogen phosphorylase"/>
    <property type="match status" value="1"/>
</dbReference>
<sequence>MTSALFVSHTGEKGGAELFLADLVKGGPHSWRACFLSGGAAADDLADAGRPPVMLSAGEKMLSIRRNASFGALLRGAADVMAVARQLSREARHYDVICANSQKALFVCALAAKLSRRPLVWILHDIVTDPAFSTTNRRASLAFARLFARLVAVNSEETGRAFIEAGGEANKVRIVYNGFDPARAKVYEPGTAARLRAELGFGPQPLVGLFGRLSEWKGQHVFLEAIAAMEGVQAVIVGGALFGQEAYEARIREQASRLGLDDRVRFLGFRSDVPDLMAAMDAVAHTSIVAEPFGRVVVEAMMCGRPVVATRGGGVTEIIRDGETGLLVPPGEPSALAAALGRVLSDPALAERLAQKGREDVSQRFSLEETCRSVSALLAEAA</sequence>
<proteinExistence type="predicted"/>
<evidence type="ECO:0000313" key="5">
    <source>
        <dbReference type="EMBL" id="CUX56798.1"/>
    </source>
</evidence>
<organism evidence="5 6">
    <name type="scientific">Agrobacterium tumefaciens str. Kerr 14</name>
    <dbReference type="NCBI Taxonomy" id="1183424"/>
    <lineage>
        <taxon>Bacteria</taxon>
        <taxon>Pseudomonadati</taxon>
        <taxon>Pseudomonadota</taxon>
        <taxon>Alphaproteobacteria</taxon>
        <taxon>Hyphomicrobiales</taxon>
        <taxon>Rhizobiaceae</taxon>
        <taxon>Rhizobium/Agrobacterium group</taxon>
        <taxon>Agrobacterium</taxon>
        <taxon>Agrobacterium tumefaciens complex</taxon>
    </lineage>
</organism>
<feature type="domain" description="Glycosyltransferase subfamily 4-like N-terminal" evidence="4">
    <location>
        <begin position="69"/>
        <end position="183"/>
    </location>
</feature>
<evidence type="ECO:0000259" key="4">
    <source>
        <dbReference type="Pfam" id="PF13439"/>
    </source>
</evidence>
<evidence type="ECO:0000259" key="3">
    <source>
        <dbReference type="Pfam" id="PF00534"/>
    </source>
</evidence>
<keyword evidence="2 5" id="KW-0808">Transferase</keyword>
<dbReference type="InterPro" id="IPR001296">
    <property type="entry name" value="Glyco_trans_1"/>
</dbReference>
<evidence type="ECO:0000313" key="6">
    <source>
        <dbReference type="Proteomes" id="UP000191897"/>
    </source>
</evidence>
<reference evidence="5 6" key="1">
    <citation type="submission" date="2016-01" db="EMBL/GenBank/DDBJ databases">
        <authorList>
            <person name="Oliw E.H."/>
        </authorList>
    </citation>
    <scope>NUCLEOTIDE SEQUENCE [LARGE SCALE GENOMIC DNA]</scope>
    <source>
        <strain evidence="5 6">Kerr 14</strain>
    </source>
</reference>
<dbReference type="PANTHER" id="PTHR12526">
    <property type="entry name" value="GLYCOSYLTRANSFERASE"/>
    <property type="match status" value="1"/>
</dbReference>
<name>A0A1S7RSG4_AGRTU</name>
<gene>
    <name evidence="5" type="ORF">AGR4C_Lc50004</name>
</gene>